<dbReference type="AlphaFoldDB" id="A0A2J5I9U7"/>
<keyword evidence="4 6" id="KW-0539">Nucleus</keyword>
<accession>A0A2J5I9U7</accession>
<evidence type="ECO:0000256" key="6">
    <source>
        <dbReference type="RuleBase" id="RU366039"/>
    </source>
</evidence>
<evidence type="ECO:0000256" key="4">
    <source>
        <dbReference type="ARBA" id="ARBA00023242"/>
    </source>
</evidence>
<dbReference type="GO" id="GO:0031120">
    <property type="term" value="P:snRNA pseudouridine synthesis"/>
    <property type="evidence" value="ECO:0007669"/>
    <property type="project" value="UniProtKB-UniRule"/>
</dbReference>
<dbReference type="Proteomes" id="UP000235023">
    <property type="component" value="Unassembled WGS sequence"/>
</dbReference>
<comment type="function">
    <text evidence="6">Common component of the spliceosome and rRNA processing machinery.</text>
</comment>
<evidence type="ECO:0000313" key="9">
    <source>
        <dbReference type="Proteomes" id="UP000235023"/>
    </source>
</evidence>
<evidence type="ECO:0000256" key="5">
    <source>
        <dbReference type="ARBA" id="ARBA00023274"/>
    </source>
</evidence>
<proteinExistence type="inferred from homology"/>
<dbReference type="InterPro" id="IPR018492">
    <property type="entry name" value="Ribosomal_eL8/Nhp2"/>
</dbReference>
<dbReference type="EMBL" id="KZ559496">
    <property type="protein sequence ID" value="PLN86852.1"/>
    <property type="molecule type" value="Genomic_DNA"/>
</dbReference>
<comment type="subcellular location">
    <subcellularLocation>
        <location evidence="1 6">Nucleus</location>
        <location evidence="1 6">Nucleolus</location>
    </subcellularLocation>
</comment>
<dbReference type="Gene3D" id="3.30.1330.30">
    <property type="match status" value="1"/>
</dbReference>
<keyword evidence="5 6" id="KW-0687">Ribonucleoprotein</keyword>
<sequence length="128" mass="13907">MDPVSHPTLSPTADPELAEEILDVLQQAIEKQQAKKGVNETTKSVERDLSEIVIVAADTFPIAIVMHLPMLCQMKKIACVFVPSKSELGKACGLWRSVIAATIIAGEESELAGRIERLKEKILSIGVE</sequence>
<gene>
    <name evidence="8" type="ORF">BDW42DRAFT_189777</name>
</gene>
<dbReference type="InterPro" id="IPR029064">
    <property type="entry name" value="Ribosomal_eL30-like_sf"/>
</dbReference>
<dbReference type="GO" id="GO:0003723">
    <property type="term" value="F:RNA binding"/>
    <property type="evidence" value="ECO:0007669"/>
    <property type="project" value="UniProtKB-UniRule"/>
</dbReference>
<keyword evidence="9" id="KW-1185">Reference proteome</keyword>
<dbReference type="PRINTS" id="PR00881">
    <property type="entry name" value="L7ARS6FAMILY"/>
</dbReference>
<comment type="similarity">
    <text evidence="2 6">Belongs to the eukaryotic ribosomal protein eL8 family.</text>
</comment>
<evidence type="ECO:0000313" key="8">
    <source>
        <dbReference type="EMBL" id="PLN86852.1"/>
    </source>
</evidence>
<dbReference type="InterPro" id="IPR004038">
    <property type="entry name" value="Ribosomal_eL8/eL30/eS12/Gad45"/>
</dbReference>
<dbReference type="PANTHER" id="PTHR23105">
    <property type="entry name" value="RIBOSOMAL PROTEIN L7AE FAMILY MEMBER"/>
    <property type="match status" value="1"/>
</dbReference>
<name>A0A2J5I9U7_9EURO</name>
<dbReference type="GO" id="GO:0000398">
    <property type="term" value="P:mRNA splicing, via spliceosome"/>
    <property type="evidence" value="ECO:0007669"/>
    <property type="project" value="UniProtKB-UniRule"/>
</dbReference>
<evidence type="ECO:0000256" key="3">
    <source>
        <dbReference type="ARBA" id="ARBA00022884"/>
    </source>
</evidence>
<organism evidence="8 9">
    <name type="scientific">Aspergillus taichungensis</name>
    <dbReference type="NCBI Taxonomy" id="482145"/>
    <lineage>
        <taxon>Eukaryota</taxon>
        <taxon>Fungi</taxon>
        <taxon>Dikarya</taxon>
        <taxon>Ascomycota</taxon>
        <taxon>Pezizomycotina</taxon>
        <taxon>Eurotiomycetes</taxon>
        <taxon>Eurotiomycetidae</taxon>
        <taxon>Eurotiales</taxon>
        <taxon>Aspergillaceae</taxon>
        <taxon>Aspergillus</taxon>
        <taxon>Aspergillus subgen. Circumdati</taxon>
    </lineage>
</organism>
<dbReference type="GO" id="GO:0031429">
    <property type="term" value="C:box H/ACA snoRNP complex"/>
    <property type="evidence" value="ECO:0007669"/>
    <property type="project" value="UniProtKB-UniRule"/>
</dbReference>
<dbReference type="PRINTS" id="PR00883">
    <property type="entry name" value="NUCLEARHMG"/>
</dbReference>
<evidence type="ECO:0000259" key="7">
    <source>
        <dbReference type="Pfam" id="PF01248"/>
    </source>
</evidence>
<dbReference type="SUPFAM" id="SSF55315">
    <property type="entry name" value="L30e-like"/>
    <property type="match status" value="1"/>
</dbReference>
<dbReference type="InterPro" id="IPR002415">
    <property type="entry name" value="H/ACA_rnp_Nhp2-like"/>
</dbReference>
<evidence type="ECO:0000256" key="2">
    <source>
        <dbReference type="ARBA" id="ARBA00007337"/>
    </source>
</evidence>
<protein>
    <recommendedName>
        <fullName evidence="6">H/ACA ribonucleoprotein complex subunit 2</fullName>
    </recommendedName>
    <alternativeName>
        <fullName evidence="6">Nucleolar protein family A member 2</fullName>
    </alternativeName>
</protein>
<reference evidence="9" key="1">
    <citation type="submission" date="2017-12" db="EMBL/GenBank/DDBJ databases">
        <authorList>
            <consortium name="DOE Joint Genome Institute"/>
            <person name="Mondo S.J."/>
            <person name="Kjaerbolling I."/>
            <person name="Vesth T.C."/>
            <person name="Frisvad J.C."/>
            <person name="Nybo J.L."/>
            <person name="Theobald S."/>
            <person name="Kuo A."/>
            <person name="Bowyer P."/>
            <person name="Matsuda Y."/>
            <person name="Lyhne E.K."/>
            <person name="Kogle M.E."/>
            <person name="Clum A."/>
            <person name="Lipzen A."/>
            <person name="Salamov A."/>
            <person name="Ngan C.Y."/>
            <person name="Daum C."/>
            <person name="Chiniquy J."/>
            <person name="Barry K."/>
            <person name="LaButti K."/>
            <person name="Haridas S."/>
            <person name="Simmons B.A."/>
            <person name="Magnuson J.K."/>
            <person name="Mortensen U.H."/>
            <person name="Larsen T.O."/>
            <person name="Grigoriev I.V."/>
            <person name="Baker S.E."/>
            <person name="Andersen M.R."/>
            <person name="Nordberg H.P."/>
            <person name="Cantor M.N."/>
            <person name="Hua S.X."/>
        </authorList>
    </citation>
    <scope>NUCLEOTIDE SEQUENCE [LARGE SCALE GENOMIC DNA]</scope>
    <source>
        <strain evidence="9">IBT 19404</strain>
    </source>
</reference>
<keyword evidence="3 6" id="KW-0694">RNA-binding</keyword>
<dbReference type="Pfam" id="PF01248">
    <property type="entry name" value="Ribosomal_L7Ae"/>
    <property type="match status" value="1"/>
</dbReference>
<feature type="domain" description="Ribosomal protein eL8/eL30/eS12/Gadd45" evidence="7">
    <location>
        <begin position="20"/>
        <end position="110"/>
    </location>
</feature>
<comment type="function">
    <text evidence="6">Required for ribosome biogenesis. Part of a complex which catalyzes pseudouridylation of rRNA. This involves the isomerization of uridine such that the ribose is subsequently attached to C5, instead of the normal N1. Pseudouridine ('psi') residues may serve to stabilize the conformation of rRNAs.</text>
</comment>
<dbReference type="InterPro" id="IPR050257">
    <property type="entry name" value="eL8/uL1-like"/>
</dbReference>
<evidence type="ECO:0000256" key="1">
    <source>
        <dbReference type="ARBA" id="ARBA00004604"/>
    </source>
</evidence>
<dbReference type="OrthoDB" id="1924699at2759"/>